<dbReference type="Gene3D" id="2.60.270.20">
    <property type="entry name" value="Cytolysin/lectin"/>
    <property type="match status" value="1"/>
</dbReference>
<protein>
    <submittedName>
        <fullName evidence="3">HET domain-containing protein</fullName>
    </submittedName>
</protein>
<dbReference type="PANTHER" id="PTHR10622">
    <property type="entry name" value="HET DOMAIN-CONTAINING PROTEIN"/>
    <property type="match status" value="1"/>
</dbReference>
<dbReference type="OrthoDB" id="674604at2759"/>
<sequence length="550" mass="62941">MRLLHFNSNGDPSLTSNLVKNVPPYAILSHTWGSDEEEVKLQELSKGIGKDKPGYAKIVNCGKQAALDGLVHWWVDTCCIDKTSDSELSEAINSMYKWYHYAEVCYVFLSDTGSYETVDRSRWFTRGWTLQELLAPKFMVFYTQDWERIDTRGNLSPTIQRVTGIPPRILARDFSRECSIAQVMSWAAKRETTREEDMAYCLLSLLGINMPLLYGEGARAFERLQLEFMRTSTDHSLFSWKSPNDERGPRERGPLAVNPVEFVACQQVRLLERIHSRDFLMTNRGLRMRLPLIEVQDGALAAVLDCMGDDDRRLAIFLKEVHPKVYHRIRCSEVLTIDDTVSIPAPKSIYLGSAAPQTYRYLFDVDFSGVMGRGFNLEKHHNPDGFYRWTLEERRHGRFKLELVDSGAYGGALFGNTMTGEHFVAILGVHNWKVWLDVTEIEPHESFEDVVEEYYHFRERHDPEKENCRCGKPWDGFKILQRTLAKGSVGKVVLSVNRHNDDNDDNNSDSDSDDDGDINGENTINKDDDDVGSSSQTLFFGQFNVKIVVE</sequence>
<evidence type="ECO:0000259" key="2">
    <source>
        <dbReference type="Pfam" id="PF06985"/>
    </source>
</evidence>
<evidence type="ECO:0000256" key="1">
    <source>
        <dbReference type="SAM" id="MobiDB-lite"/>
    </source>
</evidence>
<dbReference type="Pfam" id="PF07367">
    <property type="entry name" value="FB_lectin"/>
    <property type="match status" value="1"/>
</dbReference>
<dbReference type="InParanoid" id="A0A177CI78"/>
<dbReference type="InterPro" id="IPR009960">
    <property type="entry name" value="Fruit_body_lectin_fun"/>
</dbReference>
<gene>
    <name evidence="3" type="ORF">CC84DRAFT_1241114</name>
</gene>
<accession>A0A177CI78</accession>
<dbReference type="PANTHER" id="PTHR10622:SF10">
    <property type="entry name" value="HET DOMAIN-CONTAINING PROTEIN"/>
    <property type="match status" value="1"/>
</dbReference>
<dbReference type="Proteomes" id="UP000077069">
    <property type="component" value="Unassembled WGS sequence"/>
</dbReference>
<dbReference type="STRING" id="1460663.A0A177CI78"/>
<dbReference type="SUPFAM" id="SSF63724">
    <property type="entry name" value="Cytolysin/lectin"/>
    <property type="match status" value="1"/>
</dbReference>
<keyword evidence="4" id="KW-1185">Reference proteome</keyword>
<organism evidence="3 4">
    <name type="scientific">Paraphaeosphaeria sporulosa</name>
    <dbReference type="NCBI Taxonomy" id="1460663"/>
    <lineage>
        <taxon>Eukaryota</taxon>
        <taxon>Fungi</taxon>
        <taxon>Dikarya</taxon>
        <taxon>Ascomycota</taxon>
        <taxon>Pezizomycotina</taxon>
        <taxon>Dothideomycetes</taxon>
        <taxon>Pleosporomycetidae</taxon>
        <taxon>Pleosporales</taxon>
        <taxon>Massarineae</taxon>
        <taxon>Didymosphaeriaceae</taxon>
        <taxon>Paraphaeosphaeria</taxon>
    </lineage>
</organism>
<feature type="region of interest" description="Disordered" evidence="1">
    <location>
        <begin position="496"/>
        <end position="533"/>
    </location>
</feature>
<dbReference type="RefSeq" id="XP_018036924.1">
    <property type="nucleotide sequence ID" value="XM_018184044.1"/>
</dbReference>
<name>A0A177CI78_9PLEO</name>
<evidence type="ECO:0000313" key="3">
    <source>
        <dbReference type="EMBL" id="OAG06559.1"/>
    </source>
</evidence>
<feature type="domain" description="Heterokaryon incompatibility" evidence="2">
    <location>
        <begin position="25"/>
        <end position="114"/>
    </location>
</feature>
<dbReference type="Pfam" id="PF06985">
    <property type="entry name" value="HET"/>
    <property type="match status" value="1"/>
</dbReference>
<evidence type="ECO:0000313" key="4">
    <source>
        <dbReference type="Proteomes" id="UP000077069"/>
    </source>
</evidence>
<dbReference type="InterPro" id="IPR010730">
    <property type="entry name" value="HET"/>
</dbReference>
<dbReference type="GeneID" id="28767530"/>
<dbReference type="EMBL" id="KV441551">
    <property type="protein sequence ID" value="OAG06559.1"/>
    <property type="molecule type" value="Genomic_DNA"/>
</dbReference>
<feature type="compositionally biased region" description="Acidic residues" evidence="1">
    <location>
        <begin position="502"/>
        <end position="518"/>
    </location>
</feature>
<reference evidence="3 4" key="1">
    <citation type="submission" date="2016-05" db="EMBL/GenBank/DDBJ databases">
        <title>Comparative analysis of secretome profiles of manganese(II)-oxidizing ascomycete fungi.</title>
        <authorList>
            <consortium name="DOE Joint Genome Institute"/>
            <person name="Zeiner C.A."/>
            <person name="Purvine S.O."/>
            <person name="Zink E.M."/>
            <person name="Wu S."/>
            <person name="Pasa-Tolic L."/>
            <person name="Chaput D.L."/>
            <person name="Haridas S."/>
            <person name="Grigoriev I.V."/>
            <person name="Santelli C.M."/>
            <person name="Hansel C.M."/>
        </authorList>
    </citation>
    <scope>NUCLEOTIDE SEQUENCE [LARGE SCALE GENOMIC DNA]</scope>
    <source>
        <strain evidence="3 4">AP3s5-JAC2a</strain>
    </source>
</reference>
<dbReference type="AlphaFoldDB" id="A0A177CI78"/>
<dbReference type="InterPro" id="IPR015926">
    <property type="entry name" value="Cytolysin/lectin"/>
</dbReference>
<proteinExistence type="predicted"/>